<reference evidence="2 3" key="1">
    <citation type="journal article" date="2015" name="Nature">
        <title>rRNA introns, odd ribosomes, and small enigmatic genomes across a large radiation of phyla.</title>
        <authorList>
            <person name="Brown C.T."/>
            <person name="Hug L.A."/>
            <person name="Thomas B.C."/>
            <person name="Sharon I."/>
            <person name="Castelle C.J."/>
            <person name="Singh A."/>
            <person name="Wilkins M.J."/>
            <person name="Williams K.H."/>
            <person name="Banfield J.F."/>
        </authorList>
    </citation>
    <scope>NUCLEOTIDE SEQUENCE [LARGE SCALE GENOMIC DNA]</scope>
</reference>
<name>A0A0G1VTV3_9BACT</name>
<dbReference type="EMBL" id="LCQD01000055">
    <property type="protein sequence ID" value="KKW09700.1"/>
    <property type="molecule type" value="Genomic_DNA"/>
</dbReference>
<protein>
    <submittedName>
        <fullName evidence="2">Uncharacterized protein</fullName>
    </submittedName>
</protein>
<evidence type="ECO:0000313" key="2">
    <source>
        <dbReference type="EMBL" id="KKW09700.1"/>
    </source>
</evidence>
<evidence type="ECO:0000313" key="3">
    <source>
        <dbReference type="Proteomes" id="UP000034588"/>
    </source>
</evidence>
<evidence type="ECO:0000256" key="1">
    <source>
        <dbReference type="SAM" id="MobiDB-lite"/>
    </source>
</evidence>
<feature type="region of interest" description="Disordered" evidence="1">
    <location>
        <begin position="129"/>
        <end position="149"/>
    </location>
</feature>
<proteinExistence type="predicted"/>
<sequence length="149" mass="17203">MPKATISLEGQRYELQSLKGAYVLLRPLPYGKILERRDGASRMVMEQTRGQRADSRMIVEMAQEWSRWYEFKECIVEHNLEDDGGELLNFQVKANIYRLDPKVGQEIERLIDEMNMDIEEAEDLKNFIGSSTASSQDEKKSLKEVTPAT</sequence>
<gene>
    <name evidence="2" type="ORF">UY48_C0055G0003</name>
</gene>
<accession>A0A0G1VTV3</accession>
<dbReference type="AlphaFoldDB" id="A0A0G1VTV3"/>
<dbReference type="Proteomes" id="UP000034588">
    <property type="component" value="Unassembled WGS sequence"/>
</dbReference>
<comment type="caution">
    <text evidence="2">The sequence shown here is derived from an EMBL/GenBank/DDBJ whole genome shotgun (WGS) entry which is preliminary data.</text>
</comment>
<organism evidence="2 3">
    <name type="scientific">Candidatus Gottesmanbacteria bacterium GW2011_GWB1_49_7</name>
    <dbReference type="NCBI Taxonomy" id="1618448"/>
    <lineage>
        <taxon>Bacteria</taxon>
        <taxon>Candidatus Gottesmaniibacteriota</taxon>
    </lineage>
</organism>